<dbReference type="GO" id="GO:0006508">
    <property type="term" value="P:proteolysis"/>
    <property type="evidence" value="ECO:0007669"/>
    <property type="project" value="InterPro"/>
</dbReference>
<dbReference type="SUPFAM" id="SSF54001">
    <property type="entry name" value="Cysteine proteinases"/>
    <property type="match status" value="1"/>
</dbReference>
<name>A0A8J6G933_MICOH</name>
<comment type="caution">
    <text evidence="2">Lacks conserved residue(s) required for the propagation of feature annotation.</text>
</comment>
<dbReference type="Pfam" id="PF00648">
    <property type="entry name" value="Peptidase_C2"/>
    <property type="match status" value="1"/>
</dbReference>
<comment type="similarity">
    <text evidence="1">Belongs to the peptidase C2 family.</text>
</comment>
<dbReference type="EMBL" id="JAATJU010023799">
    <property type="protein sequence ID" value="KAH0507015.1"/>
    <property type="molecule type" value="Genomic_DNA"/>
</dbReference>
<feature type="domain" description="Calpain catalytic" evidence="3">
    <location>
        <begin position="45"/>
        <end position="107"/>
    </location>
</feature>
<comment type="caution">
    <text evidence="4">The sequence shown here is derived from an EMBL/GenBank/DDBJ whole genome shotgun (WGS) entry which is preliminary data.</text>
</comment>
<evidence type="ECO:0000256" key="2">
    <source>
        <dbReference type="PROSITE-ProRule" id="PRU00239"/>
    </source>
</evidence>
<dbReference type="AlphaFoldDB" id="A0A8J6G933"/>
<dbReference type="GO" id="GO:0004198">
    <property type="term" value="F:calcium-dependent cysteine-type endopeptidase activity"/>
    <property type="evidence" value="ECO:0007669"/>
    <property type="project" value="InterPro"/>
</dbReference>
<dbReference type="PANTHER" id="PTHR10183">
    <property type="entry name" value="CALPAIN"/>
    <property type="match status" value="1"/>
</dbReference>
<evidence type="ECO:0000313" key="4">
    <source>
        <dbReference type="EMBL" id="KAH0507015.1"/>
    </source>
</evidence>
<reference evidence="4" key="1">
    <citation type="submission" date="2020-03" db="EMBL/GenBank/DDBJ databases">
        <title>Studies in the Genomics of Life Span.</title>
        <authorList>
            <person name="Glass D."/>
        </authorList>
    </citation>
    <scope>NUCLEOTIDE SEQUENCE</scope>
    <source>
        <strain evidence="4">LTLLF</strain>
        <tissue evidence="4">Muscle</tissue>
    </source>
</reference>
<sequence>MAGIAIKLAKDREAAEGLGSHERAVKYLNQDYETLRNECLEAGALFQDPSFPALPSSLGYKELGPYSSKTRGIEWKRPTEICSDPQFIVGGATRTDICQGALAVFPCCSFRQQKRHSGTLALLRSGEVLASVLP</sequence>
<evidence type="ECO:0000256" key="1">
    <source>
        <dbReference type="ARBA" id="ARBA00007623"/>
    </source>
</evidence>
<protein>
    <submittedName>
        <fullName evidence="4">Calpain-2 catalytic subunit</fullName>
    </submittedName>
</protein>
<dbReference type="InterPro" id="IPR038765">
    <property type="entry name" value="Papain-like_cys_pep_sf"/>
</dbReference>
<dbReference type="PRINTS" id="PR00704">
    <property type="entry name" value="CALPAIN"/>
</dbReference>
<dbReference type="PANTHER" id="PTHR10183:SF268">
    <property type="entry name" value="CALPAIN-2 CATALYTIC SUBUNIT"/>
    <property type="match status" value="1"/>
</dbReference>
<evidence type="ECO:0000259" key="3">
    <source>
        <dbReference type="PROSITE" id="PS50203"/>
    </source>
</evidence>
<proteinExistence type="inferred from homology"/>
<accession>A0A8J6G933</accession>
<evidence type="ECO:0000313" key="5">
    <source>
        <dbReference type="Proteomes" id="UP000710432"/>
    </source>
</evidence>
<dbReference type="InterPro" id="IPR001300">
    <property type="entry name" value="Peptidase_C2_calpain_cat"/>
</dbReference>
<gene>
    <name evidence="4" type="ORF">LTLLF_171025</name>
</gene>
<dbReference type="Proteomes" id="UP000710432">
    <property type="component" value="Unassembled WGS sequence"/>
</dbReference>
<dbReference type="GO" id="GO:0005737">
    <property type="term" value="C:cytoplasm"/>
    <property type="evidence" value="ECO:0007669"/>
    <property type="project" value="TreeGrafter"/>
</dbReference>
<organism evidence="4 5">
    <name type="scientific">Microtus ochrogaster</name>
    <name type="common">Prairie vole</name>
    <dbReference type="NCBI Taxonomy" id="79684"/>
    <lineage>
        <taxon>Eukaryota</taxon>
        <taxon>Metazoa</taxon>
        <taxon>Chordata</taxon>
        <taxon>Craniata</taxon>
        <taxon>Vertebrata</taxon>
        <taxon>Euteleostomi</taxon>
        <taxon>Mammalia</taxon>
        <taxon>Eutheria</taxon>
        <taxon>Euarchontoglires</taxon>
        <taxon>Glires</taxon>
        <taxon>Rodentia</taxon>
        <taxon>Myomorpha</taxon>
        <taxon>Muroidea</taxon>
        <taxon>Cricetidae</taxon>
        <taxon>Arvicolinae</taxon>
        <taxon>Microtus</taxon>
    </lineage>
</organism>
<dbReference type="PROSITE" id="PS50203">
    <property type="entry name" value="CALPAIN_CAT"/>
    <property type="match status" value="1"/>
</dbReference>
<dbReference type="InterPro" id="IPR022684">
    <property type="entry name" value="Calpain_cysteine_protease"/>
</dbReference>